<keyword evidence="6" id="KW-0479">Metal-binding</keyword>
<evidence type="ECO:0000256" key="10">
    <source>
        <dbReference type="ARBA" id="ARBA00033171"/>
    </source>
</evidence>
<feature type="chain" id="PRO_5027572583" description="Thiamine pyrimidine synthase" evidence="12">
    <location>
        <begin position="20"/>
        <end position="321"/>
    </location>
</feature>
<feature type="signal peptide" evidence="12">
    <location>
        <begin position="1"/>
        <end position="19"/>
    </location>
</feature>
<evidence type="ECO:0000259" key="13">
    <source>
        <dbReference type="Pfam" id="PF09084"/>
    </source>
</evidence>
<protein>
    <recommendedName>
        <fullName evidence="10">Thiamine pyrimidine synthase</fullName>
    </recommendedName>
</protein>
<accession>A0A7C1HA23</accession>
<sequence length="321" mass="35937">MKKAVLVFLLVLVSMFVFAQKVTLQIEGPAVPYYIPIYMGIELGYFEEEGLEVDYLFGSASDIIRNVAVGNVEFGFPNGEPVITARAQGIPVNVIHTTYQHGLGSTIFLKESAIETPQDLKGKKVAITAYGSPNYVQLQILLKKNGLSLNDIQLEIVGTEAIVPALVNKRVDAICFSMLRTFELRYQGIEVDEFKSDEFLPSFGNVVVTGDKILNENRDLAVRFTRALSRVMAYLSDPENMKEATVVAIAKYAPTYIGREEYMSDILSEIYAGYLWQSEDTEAFGFGFGNVERWQQTIDIMREYDLITTDVNAADFVVPRL</sequence>
<dbReference type="AlphaFoldDB" id="A0A7C1HA23"/>
<dbReference type="GO" id="GO:0009228">
    <property type="term" value="P:thiamine biosynthetic process"/>
    <property type="evidence" value="ECO:0007669"/>
    <property type="project" value="UniProtKB-KW"/>
</dbReference>
<gene>
    <name evidence="14" type="ORF">ENN47_08935</name>
</gene>
<evidence type="ECO:0000256" key="1">
    <source>
        <dbReference type="ARBA" id="ARBA00003469"/>
    </source>
</evidence>
<evidence type="ECO:0000313" key="14">
    <source>
        <dbReference type="EMBL" id="HDP78288.1"/>
    </source>
</evidence>
<organism evidence="14">
    <name type="scientific">Mesotoga infera</name>
    <dbReference type="NCBI Taxonomy" id="1236046"/>
    <lineage>
        <taxon>Bacteria</taxon>
        <taxon>Thermotogati</taxon>
        <taxon>Thermotogota</taxon>
        <taxon>Thermotogae</taxon>
        <taxon>Kosmotogales</taxon>
        <taxon>Kosmotogaceae</taxon>
        <taxon>Mesotoga</taxon>
    </lineage>
</organism>
<name>A0A7C1HA23_9BACT</name>
<comment type="subunit">
    <text evidence="4">Homodimer.</text>
</comment>
<evidence type="ECO:0000256" key="3">
    <source>
        <dbReference type="ARBA" id="ARBA00009406"/>
    </source>
</evidence>
<keyword evidence="5" id="KW-0808">Transferase</keyword>
<feature type="domain" description="SsuA/THI5-like" evidence="13">
    <location>
        <begin position="32"/>
        <end position="239"/>
    </location>
</feature>
<proteinExistence type="inferred from homology"/>
<keyword evidence="9" id="KW-0408">Iron</keyword>
<keyword evidence="12" id="KW-0732">Signal</keyword>
<dbReference type="InterPro" id="IPR015168">
    <property type="entry name" value="SsuA/THI5"/>
</dbReference>
<dbReference type="PANTHER" id="PTHR31528">
    <property type="entry name" value="4-AMINO-5-HYDROXYMETHYL-2-METHYLPYRIMIDINE PHOSPHATE SYNTHASE THI11-RELATED"/>
    <property type="match status" value="1"/>
</dbReference>
<keyword evidence="7" id="KW-0663">Pyridoxal phosphate</keyword>
<comment type="pathway">
    <text evidence="2">Cofactor biosynthesis; thiamine diphosphate biosynthesis.</text>
</comment>
<evidence type="ECO:0000256" key="7">
    <source>
        <dbReference type="ARBA" id="ARBA00022898"/>
    </source>
</evidence>
<dbReference type="GO" id="GO:0016740">
    <property type="term" value="F:transferase activity"/>
    <property type="evidence" value="ECO:0007669"/>
    <property type="project" value="UniProtKB-KW"/>
</dbReference>
<dbReference type="SUPFAM" id="SSF53850">
    <property type="entry name" value="Periplasmic binding protein-like II"/>
    <property type="match status" value="1"/>
</dbReference>
<evidence type="ECO:0000256" key="5">
    <source>
        <dbReference type="ARBA" id="ARBA00022679"/>
    </source>
</evidence>
<comment type="similarity">
    <text evidence="3">Belongs to the NMT1/THI5 family.</text>
</comment>
<comment type="function">
    <text evidence="1">Responsible for the formation of the pyrimidine heterocycle in the thiamine biosynthesis pathway. Catalyzes the formation of hydroxymethylpyrimidine phosphate (HMP-P) from histidine and pyridoxal phosphate (PLP). The protein uses PLP and the active site histidine to form HMP-P, generating an inactive enzyme. The enzyme can only undergo a single turnover, which suggests it is a suicide enzyme.</text>
</comment>
<reference evidence="14" key="1">
    <citation type="journal article" date="2020" name="mSystems">
        <title>Genome- and Community-Level Interaction Insights into Carbon Utilization and Element Cycling Functions of Hydrothermarchaeota in Hydrothermal Sediment.</title>
        <authorList>
            <person name="Zhou Z."/>
            <person name="Liu Y."/>
            <person name="Xu W."/>
            <person name="Pan J."/>
            <person name="Luo Z.H."/>
            <person name="Li M."/>
        </authorList>
    </citation>
    <scope>NUCLEOTIDE SEQUENCE [LARGE SCALE GENOMIC DNA]</scope>
    <source>
        <strain evidence="14">SpSt-1179</strain>
    </source>
</reference>
<comment type="caution">
    <text evidence="14">The sequence shown here is derived from an EMBL/GenBank/DDBJ whole genome shotgun (WGS) entry which is preliminary data.</text>
</comment>
<evidence type="ECO:0000256" key="4">
    <source>
        <dbReference type="ARBA" id="ARBA00011738"/>
    </source>
</evidence>
<evidence type="ECO:0000256" key="11">
    <source>
        <dbReference type="ARBA" id="ARBA00048179"/>
    </source>
</evidence>
<evidence type="ECO:0000256" key="8">
    <source>
        <dbReference type="ARBA" id="ARBA00022977"/>
    </source>
</evidence>
<evidence type="ECO:0000256" key="9">
    <source>
        <dbReference type="ARBA" id="ARBA00023004"/>
    </source>
</evidence>
<evidence type="ECO:0000256" key="6">
    <source>
        <dbReference type="ARBA" id="ARBA00022723"/>
    </source>
</evidence>
<dbReference type="InterPro" id="IPR027939">
    <property type="entry name" value="NMT1/THI5"/>
</dbReference>
<dbReference type="GO" id="GO:0046872">
    <property type="term" value="F:metal ion binding"/>
    <property type="evidence" value="ECO:0007669"/>
    <property type="project" value="UniProtKB-KW"/>
</dbReference>
<evidence type="ECO:0000256" key="12">
    <source>
        <dbReference type="SAM" id="SignalP"/>
    </source>
</evidence>
<dbReference type="EMBL" id="DSBT01000263">
    <property type="protein sequence ID" value="HDP78288.1"/>
    <property type="molecule type" value="Genomic_DNA"/>
</dbReference>
<evidence type="ECO:0000256" key="2">
    <source>
        <dbReference type="ARBA" id="ARBA00004948"/>
    </source>
</evidence>
<comment type="catalytic activity">
    <reaction evidence="11">
        <text>N(6)-(pyridoxal phosphate)-L-lysyl-[4-amino-5-hydroxymethyl-2-methylpyrimidine phosphate synthase] + L-histidyl-[4-amino-5-hydroxymethyl-2-methylpyrimidine phosphate synthase] + 2 Fe(3+) + 4 H2O = L-lysyl-[4-amino-5-hydroxymethyl-2-methylpyrimidine phosphate synthase] + (2S)-2-amino-5-hydroxy-4-oxopentanoyl-[4-amino-5-hydroxymethyl-2-methylpyrimidine phosphate synthase] + 4-amino-2-methyl-5-(phosphooxymethyl)pyrimidine + 3-oxopropanoate + 2 Fe(2+) + 2 H(+)</text>
        <dbReference type="Rhea" id="RHEA:65756"/>
        <dbReference type="Rhea" id="RHEA-COMP:16892"/>
        <dbReference type="Rhea" id="RHEA-COMP:16893"/>
        <dbReference type="Rhea" id="RHEA-COMP:16894"/>
        <dbReference type="Rhea" id="RHEA-COMP:16895"/>
        <dbReference type="ChEBI" id="CHEBI:15377"/>
        <dbReference type="ChEBI" id="CHEBI:15378"/>
        <dbReference type="ChEBI" id="CHEBI:29033"/>
        <dbReference type="ChEBI" id="CHEBI:29034"/>
        <dbReference type="ChEBI" id="CHEBI:29969"/>
        <dbReference type="ChEBI" id="CHEBI:29979"/>
        <dbReference type="ChEBI" id="CHEBI:33190"/>
        <dbReference type="ChEBI" id="CHEBI:58354"/>
        <dbReference type="ChEBI" id="CHEBI:143915"/>
        <dbReference type="ChEBI" id="CHEBI:157692"/>
    </reaction>
    <physiologicalReaction direction="left-to-right" evidence="11">
        <dbReference type="Rhea" id="RHEA:65757"/>
    </physiologicalReaction>
</comment>
<dbReference type="Pfam" id="PF09084">
    <property type="entry name" value="NMT1"/>
    <property type="match status" value="1"/>
</dbReference>
<keyword evidence="8" id="KW-0784">Thiamine biosynthesis</keyword>
<dbReference type="Proteomes" id="UP000886198">
    <property type="component" value="Unassembled WGS sequence"/>
</dbReference>
<dbReference type="PANTHER" id="PTHR31528:SF1">
    <property type="entry name" value="4-AMINO-5-HYDROXYMETHYL-2-METHYLPYRIMIDINE PHOSPHATE SYNTHASE THI11-RELATED"/>
    <property type="match status" value="1"/>
</dbReference>
<dbReference type="Gene3D" id="3.40.190.10">
    <property type="entry name" value="Periplasmic binding protein-like II"/>
    <property type="match status" value="2"/>
</dbReference>